<proteinExistence type="predicted"/>
<evidence type="ECO:0000313" key="2">
    <source>
        <dbReference type="Proteomes" id="UP000789570"/>
    </source>
</evidence>
<name>A0A9N8VCX9_9GLOM</name>
<dbReference type="AlphaFoldDB" id="A0A9N8VCX9"/>
<dbReference type="SUPFAM" id="SSF47095">
    <property type="entry name" value="HMG-box"/>
    <property type="match status" value="1"/>
</dbReference>
<comment type="caution">
    <text evidence="1">The sequence shown here is derived from an EMBL/GenBank/DDBJ whole genome shotgun (WGS) entry which is preliminary data.</text>
</comment>
<evidence type="ECO:0000313" key="1">
    <source>
        <dbReference type="EMBL" id="CAG8451833.1"/>
    </source>
</evidence>
<organism evidence="1 2">
    <name type="scientific">Funneliformis caledonium</name>
    <dbReference type="NCBI Taxonomy" id="1117310"/>
    <lineage>
        <taxon>Eukaryota</taxon>
        <taxon>Fungi</taxon>
        <taxon>Fungi incertae sedis</taxon>
        <taxon>Mucoromycota</taxon>
        <taxon>Glomeromycotina</taxon>
        <taxon>Glomeromycetes</taxon>
        <taxon>Glomerales</taxon>
        <taxon>Glomeraceae</taxon>
        <taxon>Funneliformis</taxon>
    </lineage>
</organism>
<dbReference type="InterPro" id="IPR036910">
    <property type="entry name" value="HMG_box_dom_sf"/>
</dbReference>
<keyword evidence="2" id="KW-1185">Reference proteome</keyword>
<protein>
    <submittedName>
        <fullName evidence="1">5897_t:CDS:1</fullName>
    </submittedName>
</protein>
<sequence length="112" mass="12909">MDPDIVVRLRPPPIPVITITDLTDFLPPANASMNTRDIQRKYFSGAKAYDVASNRQRVLQGIDSLPNNIVRFIYSKNWNSEPSNVKQAYCDIAHRAYETYQERCITFNQRTS</sequence>
<dbReference type="EMBL" id="CAJVPQ010000157">
    <property type="protein sequence ID" value="CAG8451833.1"/>
    <property type="molecule type" value="Genomic_DNA"/>
</dbReference>
<accession>A0A9N8VCX9</accession>
<dbReference type="Proteomes" id="UP000789570">
    <property type="component" value="Unassembled WGS sequence"/>
</dbReference>
<gene>
    <name evidence="1" type="ORF">FCALED_LOCUS1277</name>
</gene>
<reference evidence="1" key="1">
    <citation type="submission" date="2021-06" db="EMBL/GenBank/DDBJ databases">
        <authorList>
            <person name="Kallberg Y."/>
            <person name="Tangrot J."/>
            <person name="Rosling A."/>
        </authorList>
    </citation>
    <scope>NUCLEOTIDE SEQUENCE</scope>
    <source>
        <strain evidence="1">UK204</strain>
    </source>
</reference>